<accession>A0A3M2LYA2</accession>
<organism evidence="2 3">
    <name type="scientific">Actinomadura harenae</name>
    <dbReference type="NCBI Taxonomy" id="2483351"/>
    <lineage>
        <taxon>Bacteria</taxon>
        <taxon>Bacillati</taxon>
        <taxon>Actinomycetota</taxon>
        <taxon>Actinomycetes</taxon>
        <taxon>Streptosporangiales</taxon>
        <taxon>Thermomonosporaceae</taxon>
        <taxon>Actinomadura</taxon>
    </lineage>
</organism>
<feature type="transmembrane region" description="Helical" evidence="1">
    <location>
        <begin position="63"/>
        <end position="81"/>
    </location>
</feature>
<feature type="transmembrane region" description="Helical" evidence="1">
    <location>
        <begin position="93"/>
        <end position="110"/>
    </location>
</feature>
<sequence length="198" mass="20864">MMFLLVVGLPVLVGLAAGYASGGRISRISGLRLRALWLPWVAALVQLAQYRVAALRHLLQDRLHVPMLALVFGLMCLWVAVNMTRQTRAVRTAGVLLLGGAALNGTAIALNGRMPYSRTAAVLAGQHPGHLASGPKNMPAEASTHLAWLGDVIPLPPLHAVASIGDVFLLVGVVTVLVAGMHLRPTPRPASRPDPTPA</sequence>
<keyword evidence="1" id="KW-0812">Transmembrane</keyword>
<gene>
    <name evidence="2" type="ORF">EBO15_19470</name>
</gene>
<evidence type="ECO:0008006" key="4">
    <source>
        <dbReference type="Google" id="ProtNLM"/>
    </source>
</evidence>
<evidence type="ECO:0000313" key="2">
    <source>
        <dbReference type="EMBL" id="RMI42421.1"/>
    </source>
</evidence>
<keyword evidence="1" id="KW-0472">Membrane</keyword>
<keyword evidence="3" id="KW-1185">Reference proteome</keyword>
<dbReference type="EMBL" id="RFFG01000033">
    <property type="protein sequence ID" value="RMI42421.1"/>
    <property type="molecule type" value="Genomic_DNA"/>
</dbReference>
<name>A0A3M2LYA2_9ACTN</name>
<dbReference type="AlphaFoldDB" id="A0A3M2LYA2"/>
<dbReference type="Proteomes" id="UP000282674">
    <property type="component" value="Unassembled WGS sequence"/>
</dbReference>
<protein>
    <recommendedName>
        <fullName evidence="4">DUF5317 domain-containing protein</fullName>
    </recommendedName>
</protein>
<keyword evidence="1" id="KW-1133">Transmembrane helix</keyword>
<dbReference type="InterPro" id="IPR035168">
    <property type="entry name" value="DUF5317"/>
</dbReference>
<reference evidence="2 3" key="1">
    <citation type="submission" date="2018-10" db="EMBL/GenBank/DDBJ databases">
        <title>Isolation from soil.</title>
        <authorList>
            <person name="Hu J."/>
        </authorList>
    </citation>
    <scope>NUCLEOTIDE SEQUENCE [LARGE SCALE GENOMIC DNA]</scope>
    <source>
        <strain evidence="2 3">NEAU-Ht49</strain>
    </source>
</reference>
<evidence type="ECO:0000256" key="1">
    <source>
        <dbReference type="SAM" id="Phobius"/>
    </source>
</evidence>
<feature type="transmembrane region" description="Helical" evidence="1">
    <location>
        <begin position="158"/>
        <end position="183"/>
    </location>
</feature>
<dbReference type="Pfam" id="PF17248">
    <property type="entry name" value="DUF5317"/>
    <property type="match status" value="1"/>
</dbReference>
<proteinExistence type="predicted"/>
<evidence type="ECO:0000313" key="3">
    <source>
        <dbReference type="Proteomes" id="UP000282674"/>
    </source>
</evidence>
<comment type="caution">
    <text evidence="2">The sequence shown here is derived from an EMBL/GenBank/DDBJ whole genome shotgun (WGS) entry which is preliminary data.</text>
</comment>